<evidence type="ECO:0000313" key="2">
    <source>
        <dbReference type="Proteomes" id="UP001597197"/>
    </source>
</evidence>
<evidence type="ECO:0000313" key="1">
    <source>
        <dbReference type="EMBL" id="MFD1873150.1"/>
    </source>
</evidence>
<dbReference type="EMBL" id="JBHUFD010000003">
    <property type="protein sequence ID" value="MFD1873150.1"/>
    <property type="molecule type" value="Genomic_DNA"/>
</dbReference>
<dbReference type="RefSeq" id="WP_382313676.1">
    <property type="nucleotide sequence ID" value="NZ_JBHUFD010000003.1"/>
</dbReference>
<accession>A0ABW4QUS3</accession>
<dbReference type="Proteomes" id="UP001597197">
    <property type="component" value="Unassembled WGS sequence"/>
</dbReference>
<gene>
    <name evidence="1" type="ORF">ACFSDX_11965</name>
</gene>
<comment type="caution">
    <text evidence="1">The sequence shown here is derived from an EMBL/GenBank/DDBJ whole genome shotgun (WGS) entry which is preliminary data.</text>
</comment>
<sequence>MKKFEYRLLNPESGVFKGYDYDKITTQLNQLGSQGWEVVSTVNAPAGNQLNNLLITLKRELPG</sequence>
<organism evidence="1 2">
    <name type="scientific">Hymenobacter bucti</name>
    <dbReference type="NCBI Taxonomy" id="1844114"/>
    <lineage>
        <taxon>Bacteria</taxon>
        <taxon>Pseudomonadati</taxon>
        <taxon>Bacteroidota</taxon>
        <taxon>Cytophagia</taxon>
        <taxon>Cytophagales</taxon>
        <taxon>Hymenobacteraceae</taxon>
        <taxon>Hymenobacter</taxon>
    </lineage>
</organism>
<proteinExistence type="predicted"/>
<dbReference type="Pfam" id="PF13783">
    <property type="entry name" value="DUF4177"/>
    <property type="match status" value="1"/>
</dbReference>
<dbReference type="InterPro" id="IPR025234">
    <property type="entry name" value="YjzH-like"/>
</dbReference>
<keyword evidence="2" id="KW-1185">Reference proteome</keyword>
<name>A0ABW4QUS3_9BACT</name>
<protein>
    <submittedName>
        <fullName evidence="1">DUF4177 domain-containing protein</fullName>
    </submittedName>
</protein>
<reference evidence="2" key="1">
    <citation type="journal article" date="2019" name="Int. J. Syst. Evol. Microbiol.">
        <title>The Global Catalogue of Microorganisms (GCM) 10K type strain sequencing project: providing services to taxonomists for standard genome sequencing and annotation.</title>
        <authorList>
            <consortium name="The Broad Institute Genomics Platform"/>
            <consortium name="The Broad Institute Genome Sequencing Center for Infectious Disease"/>
            <person name="Wu L."/>
            <person name="Ma J."/>
        </authorList>
    </citation>
    <scope>NUCLEOTIDE SEQUENCE [LARGE SCALE GENOMIC DNA]</scope>
    <source>
        <strain evidence="2">CGMCC 1.15795</strain>
    </source>
</reference>